<reference evidence="1" key="1">
    <citation type="submission" date="2022-07" db="EMBL/GenBank/DDBJ databases">
        <title>Genome Sequence of Agrocybe chaxingu.</title>
        <authorList>
            <person name="Buettner E."/>
        </authorList>
    </citation>
    <scope>NUCLEOTIDE SEQUENCE</scope>
    <source>
        <strain evidence="1">MP-N11</strain>
    </source>
</reference>
<sequence>MVNMDHHSSPAFEVVQSVRLHGAPEPKILKLSADGGLLAVVDGKNCVHIISTEGSDWKVQYTFGARMDVVDFFWHKEIRRHLMIAGRDGTIIIGKLRRDLRAGCKILHQYELTAFTETGPVQKIVLNENGTQMAAIRGRSLCIYGSPFHDKFSFSATIAIPPADVEEYQLFRASAIAGLDYIGDELLIVSFTAGFLIISTAVPYHIVNRILAPPANRSMWLYRRTESSVSPHGGDMTIIPSITALFANHALIGFVAS</sequence>
<dbReference type="AlphaFoldDB" id="A0A9W8JQC4"/>
<accession>A0A9W8JQC4</accession>
<protein>
    <submittedName>
        <fullName evidence="1">Uncharacterized protein</fullName>
    </submittedName>
</protein>
<dbReference type="Proteomes" id="UP001148786">
    <property type="component" value="Unassembled WGS sequence"/>
</dbReference>
<name>A0A9W8JQC4_9AGAR</name>
<keyword evidence="2" id="KW-1185">Reference proteome</keyword>
<proteinExistence type="predicted"/>
<evidence type="ECO:0000313" key="1">
    <source>
        <dbReference type="EMBL" id="KAJ3493932.1"/>
    </source>
</evidence>
<evidence type="ECO:0000313" key="2">
    <source>
        <dbReference type="Proteomes" id="UP001148786"/>
    </source>
</evidence>
<dbReference type="EMBL" id="JANKHO010002200">
    <property type="protein sequence ID" value="KAJ3493932.1"/>
    <property type="molecule type" value="Genomic_DNA"/>
</dbReference>
<comment type="caution">
    <text evidence="1">The sequence shown here is derived from an EMBL/GenBank/DDBJ whole genome shotgun (WGS) entry which is preliminary data.</text>
</comment>
<gene>
    <name evidence="1" type="ORF">NLJ89_g10911</name>
</gene>
<dbReference type="InterPro" id="IPR036322">
    <property type="entry name" value="WD40_repeat_dom_sf"/>
</dbReference>
<dbReference type="SUPFAM" id="SSF50978">
    <property type="entry name" value="WD40 repeat-like"/>
    <property type="match status" value="1"/>
</dbReference>
<organism evidence="1 2">
    <name type="scientific">Agrocybe chaxingu</name>
    <dbReference type="NCBI Taxonomy" id="84603"/>
    <lineage>
        <taxon>Eukaryota</taxon>
        <taxon>Fungi</taxon>
        <taxon>Dikarya</taxon>
        <taxon>Basidiomycota</taxon>
        <taxon>Agaricomycotina</taxon>
        <taxon>Agaricomycetes</taxon>
        <taxon>Agaricomycetidae</taxon>
        <taxon>Agaricales</taxon>
        <taxon>Agaricineae</taxon>
        <taxon>Strophariaceae</taxon>
        <taxon>Agrocybe</taxon>
    </lineage>
</organism>